<dbReference type="GO" id="GO:0046061">
    <property type="term" value="P:dATP catabolic process"/>
    <property type="evidence" value="ECO:0007669"/>
    <property type="project" value="TreeGrafter"/>
</dbReference>
<dbReference type="EMBL" id="LNQE01001824">
    <property type="protein sequence ID" value="KUG05204.1"/>
    <property type="molecule type" value="Genomic_DNA"/>
</dbReference>
<dbReference type="InterPro" id="IPR048011">
    <property type="entry name" value="NTP-PPase_MazG-like_C"/>
</dbReference>
<accession>A0A0W8E990</accession>
<dbReference type="InterPro" id="IPR004518">
    <property type="entry name" value="MazG-like_dom"/>
</dbReference>
<dbReference type="PANTHER" id="PTHR30522">
    <property type="entry name" value="NUCLEOSIDE TRIPHOSPHATE PYROPHOSPHOHYDROLASE"/>
    <property type="match status" value="1"/>
</dbReference>
<dbReference type="NCBIfam" id="TIGR00444">
    <property type="entry name" value="mazG"/>
    <property type="match status" value="1"/>
</dbReference>
<gene>
    <name evidence="2" type="ORF">ASZ90_017390</name>
</gene>
<dbReference type="NCBIfam" id="NF007113">
    <property type="entry name" value="PRK09562.1"/>
    <property type="match status" value="1"/>
</dbReference>
<dbReference type="AlphaFoldDB" id="A0A0W8E990"/>
<dbReference type="GO" id="GO:0046076">
    <property type="term" value="P:dTTP catabolic process"/>
    <property type="evidence" value="ECO:0007669"/>
    <property type="project" value="TreeGrafter"/>
</dbReference>
<dbReference type="CDD" id="cd11528">
    <property type="entry name" value="NTP-PPase_MazG_Nterm"/>
    <property type="match status" value="1"/>
</dbReference>
<dbReference type="GO" id="GO:0046081">
    <property type="term" value="P:dUTP catabolic process"/>
    <property type="evidence" value="ECO:0007669"/>
    <property type="project" value="TreeGrafter"/>
</dbReference>
<proteinExistence type="predicted"/>
<organism evidence="2">
    <name type="scientific">hydrocarbon metagenome</name>
    <dbReference type="NCBI Taxonomy" id="938273"/>
    <lineage>
        <taxon>unclassified sequences</taxon>
        <taxon>metagenomes</taxon>
        <taxon>ecological metagenomes</taxon>
    </lineage>
</organism>
<dbReference type="FunFam" id="1.10.287.1080:FF:000003">
    <property type="entry name" value="Nucleoside triphosphate pyrophosphohydrolase"/>
    <property type="match status" value="1"/>
</dbReference>
<dbReference type="GO" id="GO:0006203">
    <property type="term" value="P:dGTP catabolic process"/>
    <property type="evidence" value="ECO:0007669"/>
    <property type="project" value="TreeGrafter"/>
</dbReference>
<dbReference type="FunFam" id="1.10.287.1080:FF:000001">
    <property type="entry name" value="Nucleoside triphosphate pyrophosphohydrolase"/>
    <property type="match status" value="1"/>
</dbReference>
<name>A0A0W8E990_9ZZZZ</name>
<sequence>MQQMDSSGKEIDQLIVIMDKLLSPQGCPWDREQTHESLTRYLIEESYEVVEAIENSSMDDLREELGDVLLQVVFHAALAERAGHFNFTDVVKAVSNKMIERHPHVFASMNLESSEEVMNHWENFKRQKDKKKVLAGIPAMLPALMRAEKLQEKAARVGFDWPSPEGAIDKFKEEIEEFNSADNHTDQEEEMGDLLFAMVNVARLSNIEPEQALQSANNKFIRRFNYIEEKTKSSGGIMGQVDLETMDLLWEEAKAKGL</sequence>
<protein>
    <submittedName>
        <fullName evidence="2">Nucleoside triphosphate pyrophosphohydrolase mazg</fullName>
        <ecNumber evidence="2">3.6.1.8</ecNumber>
    </submittedName>
</protein>
<dbReference type="PANTHER" id="PTHR30522:SF0">
    <property type="entry name" value="NUCLEOSIDE TRIPHOSPHATE PYROPHOSPHOHYDROLASE"/>
    <property type="match status" value="1"/>
</dbReference>
<dbReference type="EC" id="3.6.1.8" evidence="2"/>
<dbReference type="Gene3D" id="1.10.287.1080">
    <property type="entry name" value="MazG-like"/>
    <property type="match status" value="2"/>
</dbReference>
<dbReference type="InterPro" id="IPR048015">
    <property type="entry name" value="NTP-PPase_MazG-like_N"/>
</dbReference>
<dbReference type="GO" id="GO:0006950">
    <property type="term" value="P:response to stress"/>
    <property type="evidence" value="ECO:0007669"/>
    <property type="project" value="UniProtKB-ARBA"/>
</dbReference>
<evidence type="ECO:0000259" key="1">
    <source>
        <dbReference type="Pfam" id="PF03819"/>
    </source>
</evidence>
<dbReference type="GO" id="GO:0046047">
    <property type="term" value="P:TTP catabolic process"/>
    <property type="evidence" value="ECO:0007669"/>
    <property type="project" value="TreeGrafter"/>
</dbReference>
<dbReference type="SUPFAM" id="SSF101386">
    <property type="entry name" value="all-alpha NTP pyrophosphatases"/>
    <property type="match status" value="2"/>
</dbReference>
<dbReference type="Pfam" id="PF03819">
    <property type="entry name" value="MazG"/>
    <property type="match status" value="2"/>
</dbReference>
<feature type="domain" description="NTP pyrophosphohydrolase MazG-like" evidence="1">
    <location>
        <begin position="33"/>
        <end position="106"/>
    </location>
</feature>
<keyword evidence="2" id="KW-0378">Hydrolase</keyword>
<dbReference type="GO" id="GO:0047693">
    <property type="term" value="F:ATP diphosphatase activity"/>
    <property type="evidence" value="ECO:0007669"/>
    <property type="project" value="UniProtKB-EC"/>
</dbReference>
<dbReference type="GO" id="GO:0046052">
    <property type="term" value="P:UTP catabolic process"/>
    <property type="evidence" value="ECO:0007669"/>
    <property type="project" value="TreeGrafter"/>
</dbReference>
<reference evidence="2" key="1">
    <citation type="journal article" date="2015" name="Proc. Natl. Acad. Sci. U.S.A.">
        <title>Networks of energetic and metabolic interactions define dynamics in microbial communities.</title>
        <authorList>
            <person name="Embree M."/>
            <person name="Liu J.K."/>
            <person name="Al-Bassam M.M."/>
            <person name="Zengler K."/>
        </authorList>
    </citation>
    <scope>NUCLEOTIDE SEQUENCE</scope>
</reference>
<dbReference type="CDD" id="cd11529">
    <property type="entry name" value="NTP-PPase_MazG_Cterm"/>
    <property type="match status" value="1"/>
</dbReference>
<comment type="caution">
    <text evidence="2">The sequence shown here is derived from an EMBL/GenBank/DDBJ whole genome shotgun (WGS) entry which is preliminary data.</text>
</comment>
<dbReference type="InterPro" id="IPR011551">
    <property type="entry name" value="NTP_PyrPHydrolase_MazG"/>
</dbReference>
<evidence type="ECO:0000313" key="2">
    <source>
        <dbReference type="EMBL" id="KUG05204.1"/>
    </source>
</evidence>
<feature type="domain" description="NTP pyrophosphohydrolase MazG-like" evidence="1">
    <location>
        <begin position="171"/>
        <end position="224"/>
    </location>
</feature>